<keyword evidence="4 5" id="KW-0472">Membrane</keyword>
<feature type="transmembrane region" description="Helical" evidence="5">
    <location>
        <begin position="344"/>
        <end position="366"/>
    </location>
</feature>
<evidence type="ECO:0000256" key="2">
    <source>
        <dbReference type="ARBA" id="ARBA00022692"/>
    </source>
</evidence>
<dbReference type="EMBL" id="BSEL01000004">
    <property type="protein sequence ID" value="GLJ67849.1"/>
    <property type="molecule type" value="Genomic_DNA"/>
</dbReference>
<feature type="transmembrane region" description="Helical" evidence="5">
    <location>
        <begin position="259"/>
        <end position="275"/>
    </location>
</feature>
<feature type="transmembrane region" description="Helical" evidence="5">
    <location>
        <begin position="217"/>
        <end position="239"/>
    </location>
</feature>
<feature type="transmembrane region" description="Helical" evidence="5">
    <location>
        <begin position="151"/>
        <end position="171"/>
    </location>
</feature>
<name>A0ABQ5SVJ8_9ACTN</name>
<evidence type="ECO:0000256" key="4">
    <source>
        <dbReference type="ARBA" id="ARBA00023136"/>
    </source>
</evidence>
<dbReference type="InterPro" id="IPR020846">
    <property type="entry name" value="MFS_dom"/>
</dbReference>
<sequence length="397" mass="39336">MEGTDATVEERHRAVLGRRHTLWLTGSGLSLIAVCYGMARFAYGLFVPDFRAEFALGAGTAGVIASGSYVSYCVAIIAATALTPRFGGRAVAVAAGVIATVGVVTVAVAPTAVVLAAGVLVAGSSTGVASPPLAHAVAHTVREQLRDRTQAVINAGTGVGVAVAGPIALLTHEQWRAAWVVFAIICALATLWAALAVPPGQTGRSVRPAAGRSRPTLAVGSGSLITAAALLGIASSAVWTFGRDVLVTSGGMSGSSSSVAWILLGTFGVLGAAAGDLGRRFGIGNSWTATVLVMGAATALLGVLPGNLGTALLAAAAFGASYIAASGFLLIWGTEIYPDAPATGVGLAFLVLALGQAAGAPLVGALSERGSPLVAFLAAAAVAVLGAVVRPRGHRTS</sequence>
<organism evidence="7 8">
    <name type="scientific">Nocardioides luteus</name>
    <dbReference type="NCBI Taxonomy" id="1844"/>
    <lineage>
        <taxon>Bacteria</taxon>
        <taxon>Bacillati</taxon>
        <taxon>Actinomycetota</taxon>
        <taxon>Actinomycetes</taxon>
        <taxon>Propionibacteriales</taxon>
        <taxon>Nocardioidaceae</taxon>
        <taxon>Nocardioides</taxon>
    </lineage>
</organism>
<feature type="transmembrane region" description="Helical" evidence="5">
    <location>
        <begin position="21"/>
        <end position="43"/>
    </location>
</feature>
<evidence type="ECO:0000313" key="7">
    <source>
        <dbReference type="EMBL" id="GLJ67849.1"/>
    </source>
</evidence>
<dbReference type="Pfam" id="PF07690">
    <property type="entry name" value="MFS_1"/>
    <property type="match status" value="1"/>
</dbReference>
<dbReference type="Proteomes" id="UP001142292">
    <property type="component" value="Unassembled WGS sequence"/>
</dbReference>
<proteinExistence type="predicted"/>
<gene>
    <name evidence="7" type="ORF">GCM10017579_18850</name>
</gene>
<evidence type="ECO:0000259" key="6">
    <source>
        <dbReference type="PROSITE" id="PS50850"/>
    </source>
</evidence>
<dbReference type="PANTHER" id="PTHR23537:SF1">
    <property type="entry name" value="SUGAR TRANSPORTER"/>
    <property type="match status" value="1"/>
</dbReference>
<dbReference type="InterPro" id="IPR010645">
    <property type="entry name" value="MFS_4"/>
</dbReference>
<keyword evidence="3 5" id="KW-1133">Transmembrane helix</keyword>
<keyword evidence="2 5" id="KW-0812">Transmembrane</keyword>
<accession>A0ABQ5SVJ8</accession>
<feature type="transmembrane region" description="Helical" evidence="5">
    <location>
        <begin position="177"/>
        <end position="197"/>
    </location>
</feature>
<protein>
    <submittedName>
        <fullName evidence="7">MFS transporter</fullName>
    </submittedName>
</protein>
<dbReference type="Gene3D" id="1.20.1250.20">
    <property type="entry name" value="MFS general substrate transporter like domains"/>
    <property type="match status" value="1"/>
</dbReference>
<reference evidence="7" key="2">
    <citation type="submission" date="2023-01" db="EMBL/GenBank/DDBJ databases">
        <authorList>
            <person name="Sun Q."/>
            <person name="Evtushenko L."/>
        </authorList>
    </citation>
    <scope>NUCLEOTIDE SEQUENCE</scope>
    <source>
        <strain evidence="7">VKM Ac-1246</strain>
    </source>
</reference>
<comment type="subcellular location">
    <subcellularLocation>
        <location evidence="1">Cell membrane</location>
        <topology evidence="1">Multi-pass membrane protein</topology>
    </subcellularLocation>
</comment>
<feature type="transmembrane region" description="Helical" evidence="5">
    <location>
        <begin position="372"/>
        <end position="389"/>
    </location>
</feature>
<evidence type="ECO:0000256" key="5">
    <source>
        <dbReference type="SAM" id="Phobius"/>
    </source>
</evidence>
<feature type="transmembrane region" description="Helical" evidence="5">
    <location>
        <begin position="287"/>
        <end position="305"/>
    </location>
</feature>
<reference evidence="7" key="1">
    <citation type="journal article" date="2014" name="Int. J. Syst. Evol. Microbiol.">
        <title>Complete genome of a new Firmicutes species belonging to the dominant human colonic microbiota ('Ruminococcus bicirculans') reveals two chromosomes and a selective capacity to utilize plant glucans.</title>
        <authorList>
            <consortium name="NISC Comparative Sequencing Program"/>
            <person name="Wegmann U."/>
            <person name="Louis P."/>
            <person name="Goesmann A."/>
            <person name="Henrissat B."/>
            <person name="Duncan S.H."/>
            <person name="Flint H.J."/>
        </authorList>
    </citation>
    <scope>NUCLEOTIDE SEQUENCE</scope>
    <source>
        <strain evidence="7">VKM Ac-1246</strain>
    </source>
</reference>
<keyword evidence="8" id="KW-1185">Reference proteome</keyword>
<feature type="transmembrane region" description="Helical" evidence="5">
    <location>
        <begin position="55"/>
        <end position="78"/>
    </location>
</feature>
<dbReference type="InterPro" id="IPR011701">
    <property type="entry name" value="MFS"/>
</dbReference>
<feature type="transmembrane region" description="Helical" evidence="5">
    <location>
        <begin position="90"/>
        <end position="109"/>
    </location>
</feature>
<dbReference type="PANTHER" id="PTHR23537">
    <property type="match status" value="1"/>
</dbReference>
<comment type="caution">
    <text evidence="7">The sequence shown here is derived from an EMBL/GenBank/DDBJ whole genome shotgun (WGS) entry which is preliminary data.</text>
</comment>
<dbReference type="SUPFAM" id="SSF103473">
    <property type="entry name" value="MFS general substrate transporter"/>
    <property type="match status" value="1"/>
</dbReference>
<dbReference type="PROSITE" id="PS50850">
    <property type="entry name" value="MFS"/>
    <property type="match status" value="1"/>
</dbReference>
<dbReference type="RefSeq" id="WP_229787539.1">
    <property type="nucleotide sequence ID" value="NZ_BMRK01000005.1"/>
</dbReference>
<feature type="transmembrane region" description="Helical" evidence="5">
    <location>
        <begin position="115"/>
        <end position="139"/>
    </location>
</feature>
<evidence type="ECO:0000256" key="1">
    <source>
        <dbReference type="ARBA" id="ARBA00004651"/>
    </source>
</evidence>
<evidence type="ECO:0000256" key="3">
    <source>
        <dbReference type="ARBA" id="ARBA00022989"/>
    </source>
</evidence>
<evidence type="ECO:0000313" key="8">
    <source>
        <dbReference type="Proteomes" id="UP001142292"/>
    </source>
</evidence>
<feature type="transmembrane region" description="Helical" evidence="5">
    <location>
        <begin position="311"/>
        <end position="332"/>
    </location>
</feature>
<dbReference type="InterPro" id="IPR036259">
    <property type="entry name" value="MFS_trans_sf"/>
</dbReference>
<feature type="domain" description="Major facilitator superfamily (MFS) profile" evidence="6">
    <location>
        <begin position="1"/>
        <end position="397"/>
    </location>
</feature>